<accession>A0A2U3P023</accession>
<gene>
    <name evidence="1" type="ORF">MRAB57_4945</name>
</gene>
<sequence>MTDFHSGVRSIQRITDIDVDEFRGIGACADEFKVARKVSELGIITAALDAPSAHDN</sequence>
<keyword evidence="2" id="KW-1185">Reference proteome</keyword>
<protein>
    <submittedName>
        <fullName evidence="1">Mycobacterium rhizamassiliense ORFan</fullName>
    </submittedName>
</protein>
<dbReference type="Proteomes" id="UP000240988">
    <property type="component" value="Unassembled WGS sequence"/>
</dbReference>
<reference evidence="1 2" key="1">
    <citation type="submission" date="2017-01" db="EMBL/GenBank/DDBJ databases">
        <authorList>
            <consortium name="Urmite Genomes"/>
        </authorList>
    </citation>
    <scope>NUCLEOTIDE SEQUENCE [LARGE SCALE GENOMIC DNA]</scope>
    <source>
        <strain evidence="1 2">AB57</strain>
    </source>
</reference>
<dbReference type="RefSeq" id="WP_157900660.1">
    <property type="nucleotide sequence ID" value="NZ_LT721901.1"/>
</dbReference>
<dbReference type="EMBL" id="FUFA01000005">
    <property type="protein sequence ID" value="SPM37102.1"/>
    <property type="molecule type" value="Genomic_DNA"/>
</dbReference>
<name>A0A2U3P023_9MYCO</name>
<evidence type="ECO:0000313" key="1">
    <source>
        <dbReference type="EMBL" id="SPM37102.1"/>
    </source>
</evidence>
<evidence type="ECO:0000313" key="2">
    <source>
        <dbReference type="Proteomes" id="UP000240988"/>
    </source>
</evidence>
<proteinExistence type="predicted"/>
<dbReference type="STRING" id="1841860.GCA_900157375_04948"/>
<dbReference type="AlphaFoldDB" id="A0A2U3P023"/>
<organism evidence="1 2">
    <name type="scientific">Mycobacterium rhizamassiliense</name>
    <dbReference type="NCBI Taxonomy" id="1841860"/>
    <lineage>
        <taxon>Bacteria</taxon>
        <taxon>Bacillati</taxon>
        <taxon>Actinomycetota</taxon>
        <taxon>Actinomycetes</taxon>
        <taxon>Mycobacteriales</taxon>
        <taxon>Mycobacteriaceae</taxon>
        <taxon>Mycobacterium</taxon>
    </lineage>
</organism>